<keyword evidence="2" id="KW-1185">Reference proteome</keyword>
<keyword evidence="1" id="KW-0472">Membrane</keyword>
<keyword evidence="1" id="KW-0812">Transmembrane</keyword>
<dbReference type="Pfam" id="PF05884">
    <property type="entry name" value="ZYG-11_interact"/>
    <property type="match status" value="1"/>
</dbReference>
<evidence type="ECO:0000313" key="3">
    <source>
        <dbReference type="WBParaSite" id="sdigi.contig50.g2987.t1"/>
    </source>
</evidence>
<feature type="transmembrane region" description="Helical" evidence="1">
    <location>
        <begin position="229"/>
        <end position="248"/>
    </location>
</feature>
<name>A0A915Q353_9BILA</name>
<keyword evidence="1" id="KW-1133">Transmembrane helix</keyword>
<reference evidence="3" key="1">
    <citation type="submission" date="2022-11" db="UniProtKB">
        <authorList>
            <consortium name="WormBaseParasite"/>
        </authorList>
    </citation>
    <scope>IDENTIFICATION</scope>
</reference>
<dbReference type="InterPro" id="IPR008574">
    <property type="entry name" value="Nematodes_ZYG-11_interact"/>
</dbReference>
<organism evidence="2 3">
    <name type="scientific">Setaria digitata</name>
    <dbReference type="NCBI Taxonomy" id="48799"/>
    <lineage>
        <taxon>Eukaryota</taxon>
        <taxon>Metazoa</taxon>
        <taxon>Ecdysozoa</taxon>
        <taxon>Nematoda</taxon>
        <taxon>Chromadorea</taxon>
        <taxon>Rhabditida</taxon>
        <taxon>Spirurina</taxon>
        <taxon>Spiruromorpha</taxon>
        <taxon>Filarioidea</taxon>
        <taxon>Setariidae</taxon>
        <taxon>Setaria</taxon>
    </lineage>
</organism>
<dbReference type="AlphaFoldDB" id="A0A915Q353"/>
<feature type="transmembrane region" description="Helical" evidence="1">
    <location>
        <begin position="83"/>
        <end position="105"/>
    </location>
</feature>
<feature type="transmembrane region" description="Helical" evidence="1">
    <location>
        <begin position="111"/>
        <end position="134"/>
    </location>
</feature>
<feature type="transmembrane region" description="Helical" evidence="1">
    <location>
        <begin position="173"/>
        <end position="192"/>
    </location>
</feature>
<evidence type="ECO:0000256" key="1">
    <source>
        <dbReference type="SAM" id="Phobius"/>
    </source>
</evidence>
<feature type="transmembrane region" description="Helical" evidence="1">
    <location>
        <begin position="204"/>
        <end position="223"/>
    </location>
</feature>
<dbReference type="PANTHER" id="PTHR31176">
    <property type="entry name" value="MFS DOMAIN-CONTAINING PROTEIN-RELATED"/>
    <property type="match status" value="1"/>
</dbReference>
<evidence type="ECO:0000313" key="2">
    <source>
        <dbReference type="Proteomes" id="UP000887581"/>
    </source>
</evidence>
<feature type="transmembrane region" description="Helical" evidence="1">
    <location>
        <begin position="146"/>
        <end position="167"/>
    </location>
</feature>
<sequence length="258" mass="28553">MTSNPMDNVIQLINQYKGEFEFGISELMKHAGAIINFTSKGSTYQQFNIYHQKLLKQRDEMLIKIRDTHSALPDLDTIKLLNAFTWMAIMLLGLSFGAILGGILFPPFLEFIISGTDAAFLAYFVLPLTVYYFLHLPMEIIINNDLFRRHLLFLFATLEGLLTGYIFSNKDLISAPPIAALTPIAIGLIPHFGSTVIGNDRVKLISLTIGGGFILHLLVGTIISLSLPYLLLAALYGFIGFATLQLCVNNIGKDPVSP</sequence>
<proteinExistence type="predicted"/>
<accession>A0A915Q353</accession>
<dbReference type="PANTHER" id="PTHR31176:SF1">
    <property type="entry name" value="MFS DOMAIN-CONTAINING PROTEIN-RELATED"/>
    <property type="match status" value="1"/>
</dbReference>
<dbReference type="Proteomes" id="UP000887581">
    <property type="component" value="Unplaced"/>
</dbReference>
<dbReference type="WBParaSite" id="sdigi.contig50.g2987.t1">
    <property type="protein sequence ID" value="sdigi.contig50.g2987.t1"/>
    <property type="gene ID" value="sdigi.contig50.g2987"/>
</dbReference>
<protein>
    <submittedName>
        <fullName evidence="3">Uncharacterized protein</fullName>
    </submittedName>
</protein>